<evidence type="ECO:0000313" key="4">
    <source>
        <dbReference type="Proteomes" id="UP000051269"/>
    </source>
</evidence>
<dbReference type="AlphaFoldDB" id="A0A0R2RPW1"/>
<reference evidence="3 4" key="1">
    <citation type="submission" date="2015-10" db="EMBL/GenBank/DDBJ databases">
        <title>Metagenome-Assembled Genomes uncover a global brackish microbiome.</title>
        <authorList>
            <person name="Hugerth L.W."/>
            <person name="Larsson J."/>
            <person name="Alneberg J."/>
            <person name="Lindh M.V."/>
            <person name="Legrand C."/>
            <person name="Pinhassi J."/>
            <person name="Andersson A.F."/>
        </authorList>
    </citation>
    <scope>NUCLEOTIDE SEQUENCE [LARGE SCALE GENOMIC DNA]</scope>
    <source>
        <strain evidence="3">BACL18 MAG-120507-bin52</strain>
    </source>
</reference>
<feature type="compositionally biased region" description="Polar residues" evidence="2">
    <location>
        <begin position="32"/>
        <end position="43"/>
    </location>
</feature>
<proteinExistence type="predicted"/>
<evidence type="ECO:0000256" key="1">
    <source>
        <dbReference type="SAM" id="Coils"/>
    </source>
</evidence>
<organism evidence="3 4">
    <name type="scientific">Verrucomicrobia subdivision 6 bacterium BACL9 MAG-120507-bin52</name>
    <dbReference type="NCBI Taxonomy" id="1655590"/>
    <lineage>
        <taxon>Bacteria</taxon>
        <taxon>Pseudomonadati</taxon>
        <taxon>Verrucomicrobiota</taxon>
        <taxon>Verrucomicrobiia</taxon>
        <taxon>Verrucomicrobiales</taxon>
        <taxon>Verrucomicrobia subdivision 6</taxon>
    </lineage>
</organism>
<dbReference type="Proteomes" id="UP000051269">
    <property type="component" value="Unassembled WGS sequence"/>
</dbReference>
<feature type="region of interest" description="Disordered" evidence="2">
    <location>
        <begin position="1"/>
        <end position="53"/>
    </location>
</feature>
<sequence>MPQAKKRALARPAQKPVPALPPEVLEQAAQGWLQSHGISSTPTTPKPNEPSFTQLSESLEKVLHQLRAELNDLRTRISRLESKKS</sequence>
<keyword evidence="1" id="KW-0175">Coiled coil</keyword>
<evidence type="ECO:0000313" key="3">
    <source>
        <dbReference type="EMBL" id="KRO63131.1"/>
    </source>
</evidence>
<dbReference type="EMBL" id="LIBO01000006">
    <property type="protein sequence ID" value="KRO63131.1"/>
    <property type="molecule type" value="Genomic_DNA"/>
</dbReference>
<gene>
    <name evidence="3" type="ORF">ABR82_02605</name>
</gene>
<feature type="coiled-coil region" evidence="1">
    <location>
        <begin position="56"/>
        <end position="83"/>
    </location>
</feature>
<name>A0A0R2RPW1_9BACT</name>
<evidence type="ECO:0000256" key="2">
    <source>
        <dbReference type="SAM" id="MobiDB-lite"/>
    </source>
</evidence>
<protein>
    <submittedName>
        <fullName evidence="3">Uncharacterized protein</fullName>
    </submittedName>
</protein>
<accession>A0A0R2RPW1</accession>
<comment type="caution">
    <text evidence="3">The sequence shown here is derived from an EMBL/GenBank/DDBJ whole genome shotgun (WGS) entry which is preliminary data.</text>
</comment>